<proteinExistence type="inferred from homology"/>
<evidence type="ECO:0000313" key="7">
    <source>
        <dbReference type="Proteomes" id="UP000186156"/>
    </source>
</evidence>
<evidence type="ECO:0000256" key="2">
    <source>
        <dbReference type="ARBA" id="ARBA00022692"/>
    </source>
</evidence>
<dbReference type="GO" id="GO:0065002">
    <property type="term" value="P:intracellular protein transmembrane transport"/>
    <property type="evidence" value="ECO:0007669"/>
    <property type="project" value="TreeGrafter"/>
</dbReference>
<evidence type="ECO:0000256" key="1">
    <source>
        <dbReference type="ARBA" id="ARBA00004141"/>
    </source>
</evidence>
<organism evidence="6 7">
    <name type="scientific">Alicyclobacillus vulcanalis</name>
    <dbReference type="NCBI Taxonomy" id="252246"/>
    <lineage>
        <taxon>Bacteria</taxon>
        <taxon>Bacillati</taxon>
        <taxon>Bacillota</taxon>
        <taxon>Bacilli</taxon>
        <taxon>Bacillales</taxon>
        <taxon>Alicyclobacillaceae</taxon>
        <taxon>Alicyclobacillus</taxon>
    </lineage>
</organism>
<comment type="similarity">
    <text evidence="5">Belongs to the TatC family.</text>
</comment>
<dbReference type="InterPro" id="IPR002033">
    <property type="entry name" value="TatC"/>
</dbReference>
<keyword evidence="2 5" id="KW-0812">Transmembrane</keyword>
<keyword evidence="3 5" id="KW-1133">Transmembrane helix</keyword>
<evidence type="ECO:0000256" key="5">
    <source>
        <dbReference type="HAMAP-Rule" id="MF_00902"/>
    </source>
</evidence>
<comment type="function">
    <text evidence="5">Part of the twin-arginine translocation (Tat) system that transports large folded proteins containing a characteristic twin-arginine motif in their signal peptide across membranes.</text>
</comment>
<feature type="transmembrane region" description="Helical" evidence="5">
    <location>
        <begin position="66"/>
        <end position="87"/>
    </location>
</feature>
<dbReference type="STRING" id="252246.SAMN05421799_11353"/>
<dbReference type="EMBL" id="FTOO01000013">
    <property type="protein sequence ID" value="SIT09766.1"/>
    <property type="molecule type" value="Genomic_DNA"/>
</dbReference>
<protein>
    <recommendedName>
        <fullName evidence="5">Sec-independent protein translocase protein TatC</fullName>
    </recommendedName>
</protein>
<dbReference type="PROSITE" id="PS51318">
    <property type="entry name" value="TAT"/>
    <property type="match status" value="1"/>
</dbReference>
<evidence type="ECO:0000256" key="3">
    <source>
        <dbReference type="ARBA" id="ARBA00022989"/>
    </source>
</evidence>
<accession>A0A1N7PGU5</accession>
<dbReference type="RefSeq" id="WP_076348875.1">
    <property type="nucleotide sequence ID" value="NZ_FTOO01000013.1"/>
</dbReference>
<dbReference type="GO" id="GO:0033281">
    <property type="term" value="C:TAT protein transport complex"/>
    <property type="evidence" value="ECO:0007669"/>
    <property type="project" value="UniProtKB-UniRule"/>
</dbReference>
<dbReference type="PANTHER" id="PTHR30371:SF0">
    <property type="entry name" value="SEC-INDEPENDENT PROTEIN TRANSLOCASE PROTEIN TATC, CHLOROPLASTIC-RELATED"/>
    <property type="match status" value="1"/>
</dbReference>
<dbReference type="HAMAP" id="MF_00902">
    <property type="entry name" value="TatC"/>
    <property type="match status" value="1"/>
</dbReference>
<keyword evidence="5" id="KW-1003">Cell membrane</keyword>
<dbReference type="NCBIfam" id="TIGR00945">
    <property type="entry name" value="tatC"/>
    <property type="match status" value="1"/>
</dbReference>
<keyword evidence="5" id="KW-0811">Translocation</keyword>
<dbReference type="PRINTS" id="PR01840">
    <property type="entry name" value="TATCFAMILY"/>
</dbReference>
<name>A0A1N7PGU5_9BACL</name>
<dbReference type="Pfam" id="PF00902">
    <property type="entry name" value="TatC"/>
    <property type="match status" value="1"/>
</dbReference>
<sequence length="246" mass="26925">MSSRMHPSRALRRHLIRMAVVYAALFAAAAASLPALLRAAMRPVLALHIRLIATSLDEVVIQDLKLALLAAFVAGLPYFLFEAWTFVAPALTPAERRRGSALLLGSALCALFGASFAWWVVVPRLIRYLAAIAAWSHVLLYLRYESYVSFVGTLILAFAAAFELPIAVAWAVGMGIITPQDLKAKRRYAYFALVVVGVLLSPPELVAHLTVTVPLFLLYEGSIALATLVDRRRQKESAQSPALSER</sequence>
<keyword evidence="5" id="KW-0813">Transport</keyword>
<evidence type="ECO:0000313" key="6">
    <source>
        <dbReference type="EMBL" id="SIT09766.1"/>
    </source>
</evidence>
<gene>
    <name evidence="5" type="primary">tatC</name>
    <name evidence="6" type="ORF">SAMN05421799_11353</name>
</gene>
<dbReference type="GO" id="GO:0009977">
    <property type="term" value="F:proton motive force dependent protein transmembrane transporter activity"/>
    <property type="evidence" value="ECO:0007669"/>
    <property type="project" value="TreeGrafter"/>
</dbReference>
<dbReference type="Proteomes" id="UP000186156">
    <property type="component" value="Unassembled WGS sequence"/>
</dbReference>
<comment type="caution">
    <text evidence="5">Lacks conserved residue(s) required for the propagation of feature annotation.</text>
</comment>
<comment type="subcellular location">
    <subcellularLocation>
        <location evidence="5">Cell membrane</location>
        <topology evidence="5">Multi-pass membrane protein</topology>
    </subcellularLocation>
    <subcellularLocation>
        <location evidence="1">Membrane</location>
        <topology evidence="1">Multi-pass membrane protein</topology>
    </subcellularLocation>
</comment>
<keyword evidence="7" id="KW-1185">Reference proteome</keyword>
<keyword evidence="5" id="KW-0653">Protein transport</keyword>
<dbReference type="InterPro" id="IPR006311">
    <property type="entry name" value="TAT_signal"/>
</dbReference>
<dbReference type="AlphaFoldDB" id="A0A1N7PGU5"/>
<comment type="subunit">
    <text evidence="5">Forms a complex with TatA.</text>
</comment>
<keyword evidence="4 5" id="KW-0472">Membrane</keyword>
<evidence type="ECO:0000256" key="4">
    <source>
        <dbReference type="ARBA" id="ARBA00023136"/>
    </source>
</evidence>
<feature type="transmembrane region" description="Helical" evidence="5">
    <location>
        <begin position="154"/>
        <end position="177"/>
    </location>
</feature>
<dbReference type="GO" id="GO:0043953">
    <property type="term" value="P:protein transport by the Tat complex"/>
    <property type="evidence" value="ECO:0007669"/>
    <property type="project" value="UniProtKB-UniRule"/>
</dbReference>
<feature type="transmembrane region" description="Helical" evidence="5">
    <location>
        <begin position="99"/>
        <end position="119"/>
    </location>
</feature>
<reference evidence="7" key="1">
    <citation type="submission" date="2017-01" db="EMBL/GenBank/DDBJ databases">
        <authorList>
            <person name="Varghese N."/>
            <person name="Submissions S."/>
        </authorList>
    </citation>
    <scope>NUCLEOTIDE SEQUENCE [LARGE SCALE GENOMIC DNA]</scope>
    <source>
        <strain evidence="7">DSM 16176</strain>
    </source>
</reference>
<dbReference type="PANTHER" id="PTHR30371">
    <property type="entry name" value="SEC-INDEPENDENT PROTEIN TRANSLOCASE PROTEIN TATC"/>
    <property type="match status" value="1"/>
</dbReference>
<dbReference type="OrthoDB" id="9777044at2"/>